<dbReference type="GO" id="GO:0016020">
    <property type="term" value="C:membrane"/>
    <property type="evidence" value="ECO:0007669"/>
    <property type="project" value="InterPro"/>
</dbReference>
<evidence type="ECO:0000256" key="2">
    <source>
        <dbReference type="ARBA" id="ARBA00029447"/>
    </source>
</evidence>
<dbReference type="InterPro" id="IPR004089">
    <property type="entry name" value="MCPsignal_dom"/>
</dbReference>
<dbReference type="GO" id="GO:0007165">
    <property type="term" value="P:signal transduction"/>
    <property type="evidence" value="ECO:0007669"/>
    <property type="project" value="UniProtKB-KW"/>
</dbReference>
<comment type="similarity">
    <text evidence="2">Belongs to the methyl-accepting chemotaxis (MCP) protein family.</text>
</comment>
<organism evidence="3 4">
    <name type="scientific">Anaerocolumna cellulosilytica</name>
    <dbReference type="NCBI Taxonomy" id="433286"/>
    <lineage>
        <taxon>Bacteria</taxon>
        <taxon>Bacillati</taxon>
        <taxon>Bacillota</taxon>
        <taxon>Clostridia</taxon>
        <taxon>Lachnospirales</taxon>
        <taxon>Lachnospiraceae</taxon>
        <taxon>Anaerocolumna</taxon>
    </lineage>
</organism>
<evidence type="ECO:0000256" key="1">
    <source>
        <dbReference type="ARBA" id="ARBA00023224"/>
    </source>
</evidence>
<dbReference type="GO" id="GO:0006935">
    <property type="term" value="P:chemotaxis"/>
    <property type="evidence" value="ECO:0007669"/>
    <property type="project" value="InterPro"/>
</dbReference>
<dbReference type="GO" id="GO:0004888">
    <property type="term" value="F:transmembrane signaling receptor activity"/>
    <property type="evidence" value="ECO:0007669"/>
    <property type="project" value="InterPro"/>
</dbReference>
<dbReference type="PANTHER" id="PTHR32089:SF112">
    <property type="entry name" value="LYSOZYME-LIKE PROTEIN-RELATED"/>
    <property type="match status" value="1"/>
</dbReference>
<dbReference type="KEGG" id="acel:acsn021_10330"/>
<name>A0A6S6QS74_9FIRM</name>
<dbReference type="SUPFAM" id="SSF58104">
    <property type="entry name" value="Methyl-accepting chemotaxis protein (MCP) signaling domain"/>
    <property type="match status" value="1"/>
</dbReference>
<dbReference type="PANTHER" id="PTHR32089">
    <property type="entry name" value="METHYL-ACCEPTING CHEMOTAXIS PROTEIN MCPB"/>
    <property type="match status" value="1"/>
</dbReference>
<evidence type="ECO:0000313" key="4">
    <source>
        <dbReference type="Proteomes" id="UP000515561"/>
    </source>
</evidence>
<dbReference type="Proteomes" id="UP000515561">
    <property type="component" value="Chromosome"/>
</dbReference>
<dbReference type="PRINTS" id="PR00260">
    <property type="entry name" value="CHEMTRNSDUCR"/>
</dbReference>
<keyword evidence="4" id="KW-1185">Reference proteome</keyword>
<accession>A0A6S6QS74</accession>
<dbReference type="PROSITE" id="PS50111">
    <property type="entry name" value="CHEMOTAXIS_TRANSDUC_2"/>
    <property type="match status" value="1"/>
</dbReference>
<protein>
    <submittedName>
        <fullName evidence="3">Uncharacterized protein</fullName>
    </submittedName>
</protein>
<dbReference type="Gene3D" id="1.10.287.950">
    <property type="entry name" value="Methyl-accepting chemotaxis protein"/>
    <property type="match status" value="1"/>
</dbReference>
<dbReference type="InterPro" id="IPR004090">
    <property type="entry name" value="Chemotax_Me-accpt_rcpt"/>
</dbReference>
<keyword evidence="1" id="KW-0807">Transducer</keyword>
<dbReference type="AlphaFoldDB" id="A0A6S6QS74"/>
<dbReference type="SMART" id="SM00283">
    <property type="entry name" value="MA"/>
    <property type="match status" value="1"/>
</dbReference>
<evidence type="ECO:0000313" key="3">
    <source>
        <dbReference type="EMBL" id="BCJ93464.1"/>
    </source>
</evidence>
<reference evidence="3 4" key="1">
    <citation type="journal article" date="2016" name="Int. J. Syst. Evol. Microbiol.">
        <title>Descriptions of Anaerotaenia torta gen. nov., sp. nov. and Anaerocolumna cellulosilytica gen. nov., sp. nov. isolated from a methanogenic reactor of cattle waste.</title>
        <authorList>
            <person name="Uek A."/>
            <person name="Ohtaki Y."/>
            <person name="Kaku N."/>
            <person name="Ueki K."/>
        </authorList>
    </citation>
    <scope>NUCLEOTIDE SEQUENCE [LARGE SCALE GENOMIC DNA]</scope>
    <source>
        <strain evidence="3 4">SN021</strain>
    </source>
</reference>
<dbReference type="Pfam" id="PF00015">
    <property type="entry name" value="MCPsignal"/>
    <property type="match status" value="1"/>
</dbReference>
<proteinExistence type="inferred from homology"/>
<dbReference type="RefSeq" id="WP_184090716.1">
    <property type="nucleotide sequence ID" value="NZ_AP023367.1"/>
</dbReference>
<sequence>MDINCSKDCNEIKSLMKQQEDFIRNISAIVGNLDVSQLKVEKNAFDAINSSDTSLNLVKEGITYVDDLLDKIKSLHETVENSSNNVNQMKNLSNMIEGFAGAIGNIANRTNILSLNASIEAARAGEQGKGFAVVAKEVRNLATQSSKSSNEIAETIQSIQSFVAETVNSMNKIYEIVEKQNAMVSDVKTVFQKILEAAYVSIDVSHNVEHEIAYQRDITDSAKHTLDAIYEVAGRVGQTEC</sequence>
<dbReference type="EMBL" id="AP023367">
    <property type="protein sequence ID" value="BCJ93464.1"/>
    <property type="molecule type" value="Genomic_DNA"/>
</dbReference>
<gene>
    <name evidence="3" type="ORF">acsn021_10330</name>
</gene>